<feature type="non-terminal residue" evidence="8">
    <location>
        <position position="50"/>
    </location>
</feature>
<name>A0A1E4SFB4_9ASCO</name>
<dbReference type="GO" id="GO:0000978">
    <property type="term" value="F:RNA polymerase II cis-regulatory region sequence-specific DNA binding"/>
    <property type="evidence" value="ECO:0007669"/>
    <property type="project" value="TreeGrafter"/>
</dbReference>
<evidence type="ECO:0000256" key="3">
    <source>
        <dbReference type="ARBA" id="ARBA00022771"/>
    </source>
</evidence>
<keyword evidence="3 6" id="KW-0863">Zinc-finger</keyword>
<accession>A0A1E4SFB4</accession>
<keyword evidence="2" id="KW-0479">Metal-binding</keyword>
<dbReference type="SUPFAM" id="SSF57716">
    <property type="entry name" value="Glucocorticoid receptor-like (DNA-binding domain)"/>
    <property type="match status" value="1"/>
</dbReference>
<dbReference type="InterPro" id="IPR013088">
    <property type="entry name" value="Znf_NHR/GATA"/>
</dbReference>
<evidence type="ECO:0000313" key="9">
    <source>
        <dbReference type="Proteomes" id="UP000094285"/>
    </source>
</evidence>
<dbReference type="GO" id="GO:0000122">
    <property type="term" value="P:negative regulation of transcription by RNA polymerase II"/>
    <property type="evidence" value="ECO:0007669"/>
    <property type="project" value="TreeGrafter"/>
</dbReference>
<dbReference type="AlphaFoldDB" id="A0A1E4SFB4"/>
<dbReference type="PROSITE" id="PS50114">
    <property type="entry name" value="GATA_ZN_FINGER_2"/>
    <property type="match status" value="1"/>
</dbReference>
<dbReference type="CDD" id="cd00202">
    <property type="entry name" value="ZnF_GATA"/>
    <property type="match status" value="1"/>
</dbReference>
<dbReference type="PANTHER" id="PTHR10071:SF281">
    <property type="entry name" value="BOX A-BINDING FACTOR-RELATED"/>
    <property type="match status" value="1"/>
</dbReference>
<organism evidence="8 9">
    <name type="scientific">Suhomyces tanzawaensis NRRL Y-17324</name>
    <dbReference type="NCBI Taxonomy" id="984487"/>
    <lineage>
        <taxon>Eukaryota</taxon>
        <taxon>Fungi</taxon>
        <taxon>Dikarya</taxon>
        <taxon>Ascomycota</taxon>
        <taxon>Saccharomycotina</taxon>
        <taxon>Pichiomycetes</taxon>
        <taxon>Debaryomycetaceae</taxon>
        <taxon>Suhomyces</taxon>
    </lineage>
</organism>
<proteinExistence type="predicted"/>
<feature type="domain" description="GATA-type" evidence="7">
    <location>
        <begin position="1"/>
        <end position="48"/>
    </location>
</feature>
<dbReference type="GeneID" id="30982957"/>
<sequence length="50" mass="5672">CTNCHTKTTPLWRRNPAGEPLCNACGLFLKLHGVVRPLSLKTDVIKKRQR</sequence>
<dbReference type="GO" id="GO:0045944">
    <property type="term" value="P:positive regulation of transcription by RNA polymerase II"/>
    <property type="evidence" value="ECO:0007669"/>
    <property type="project" value="TreeGrafter"/>
</dbReference>
<protein>
    <submittedName>
        <fullName evidence="8">GATA-domain-containing protein</fullName>
    </submittedName>
</protein>
<dbReference type="InterPro" id="IPR000679">
    <property type="entry name" value="Znf_GATA"/>
</dbReference>
<dbReference type="InterPro" id="IPR039355">
    <property type="entry name" value="Transcription_factor_GATA"/>
</dbReference>
<keyword evidence="9" id="KW-1185">Reference proteome</keyword>
<reference evidence="9" key="1">
    <citation type="submission" date="2016-05" db="EMBL/GenBank/DDBJ databases">
        <title>Comparative genomics of biotechnologically important yeasts.</title>
        <authorList>
            <consortium name="DOE Joint Genome Institute"/>
            <person name="Riley R."/>
            <person name="Haridas S."/>
            <person name="Wolfe K.H."/>
            <person name="Lopes M.R."/>
            <person name="Hittinger C.T."/>
            <person name="Goker M."/>
            <person name="Salamov A."/>
            <person name="Wisecaver J."/>
            <person name="Long T.M."/>
            <person name="Aerts A.L."/>
            <person name="Barry K."/>
            <person name="Choi C."/>
            <person name="Clum A."/>
            <person name="Coughlan A.Y."/>
            <person name="Deshpande S."/>
            <person name="Douglass A.P."/>
            <person name="Hanson S.J."/>
            <person name="Klenk H.-P."/>
            <person name="Labutti K."/>
            <person name="Lapidus A."/>
            <person name="Lindquist E."/>
            <person name="Lipzen A."/>
            <person name="Meier-Kolthoff J.P."/>
            <person name="Ohm R.A."/>
            <person name="Otillar R.P."/>
            <person name="Pangilinan J."/>
            <person name="Peng Y."/>
            <person name="Rokas A."/>
            <person name="Rosa C.A."/>
            <person name="Scheuner C."/>
            <person name="Sibirny A.A."/>
            <person name="Slot J.C."/>
            <person name="Stielow J.B."/>
            <person name="Sun H."/>
            <person name="Kurtzman C.P."/>
            <person name="Blackwell M."/>
            <person name="Grigoriev I.V."/>
            <person name="Jeffries T.W."/>
        </authorList>
    </citation>
    <scope>NUCLEOTIDE SEQUENCE [LARGE SCALE GENOMIC DNA]</scope>
    <source>
        <strain evidence="9">NRRL Y-17324</strain>
    </source>
</reference>
<dbReference type="Gene3D" id="3.30.50.10">
    <property type="entry name" value="Erythroid Transcription Factor GATA-1, subunit A"/>
    <property type="match status" value="1"/>
</dbReference>
<dbReference type="FunFam" id="3.30.50.10:FF:000007">
    <property type="entry name" value="Nitrogen regulatory AreA, N-terminal"/>
    <property type="match status" value="1"/>
</dbReference>
<evidence type="ECO:0000256" key="2">
    <source>
        <dbReference type="ARBA" id="ARBA00022723"/>
    </source>
</evidence>
<keyword evidence="5" id="KW-0539">Nucleus</keyword>
<dbReference type="GO" id="GO:0000981">
    <property type="term" value="F:DNA-binding transcription factor activity, RNA polymerase II-specific"/>
    <property type="evidence" value="ECO:0007669"/>
    <property type="project" value="TreeGrafter"/>
</dbReference>
<dbReference type="SMART" id="SM00401">
    <property type="entry name" value="ZnF_GATA"/>
    <property type="match status" value="1"/>
</dbReference>
<dbReference type="STRING" id="984487.A0A1E4SFB4"/>
<dbReference type="GO" id="GO:0005634">
    <property type="term" value="C:nucleus"/>
    <property type="evidence" value="ECO:0007669"/>
    <property type="project" value="UniProtKB-SubCell"/>
</dbReference>
<dbReference type="Proteomes" id="UP000094285">
    <property type="component" value="Unassembled WGS sequence"/>
</dbReference>
<evidence type="ECO:0000256" key="5">
    <source>
        <dbReference type="ARBA" id="ARBA00023242"/>
    </source>
</evidence>
<evidence type="ECO:0000259" key="7">
    <source>
        <dbReference type="PROSITE" id="PS50114"/>
    </source>
</evidence>
<evidence type="ECO:0000256" key="6">
    <source>
        <dbReference type="PROSITE-ProRule" id="PRU00094"/>
    </source>
</evidence>
<dbReference type="GO" id="GO:0008270">
    <property type="term" value="F:zinc ion binding"/>
    <property type="evidence" value="ECO:0007669"/>
    <property type="project" value="UniProtKB-KW"/>
</dbReference>
<feature type="non-terminal residue" evidence="8">
    <location>
        <position position="1"/>
    </location>
</feature>
<keyword evidence="4" id="KW-0862">Zinc</keyword>
<dbReference type="Pfam" id="PF00320">
    <property type="entry name" value="GATA"/>
    <property type="match status" value="1"/>
</dbReference>
<dbReference type="OrthoDB" id="515401at2759"/>
<dbReference type="PANTHER" id="PTHR10071">
    <property type="entry name" value="TRANSCRIPTION FACTOR GATA FAMILY MEMBER"/>
    <property type="match status" value="1"/>
</dbReference>
<dbReference type="EMBL" id="KV453914">
    <property type="protein sequence ID" value="ODV78229.1"/>
    <property type="molecule type" value="Genomic_DNA"/>
</dbReference>
<gene>
    <name evidence="8" type="ORF">CANTADRAFT_39977</name>
</gene>
<comment type="subcellular location">
    <subcellularLocation>
        <location evidence="1">Nucleus</location>
    </subcellularLocation>
</comment>
<dbReference type="RefSeq" id="XP_020063351.1">
    <property type="nucleotide sequence ID" value="XM_020208821.1"/>
</dbReference>
<evidence type="ECO:0000313" key="8">
    <source>
        <dbReference type="EMBL" id="ODV78229.1"/>
    </source>
</evidence>
<evidence type="ECO:0000256" key="4">
    <source>
        <dbReference type="ARBA" id="ARBA00022833"/>
    </source>
</evidence>
<dbReference type="PROSITE" id="PS00344">
    <property type="entry name" value="GATA_ZN_FINGER_1"/>
    <property type="match status" value="1"/>
</dbReference>
<evidence type="ECO:0000256" key="1">
    <source>
        <dbReference type="ARBA" id="ARBA00004123"/>
    </source>
</evidence>